<reference evidence="2 3" key="1">
    <citation type="submission" date="2020-07" db="EMBL/GenBank/DDBJ databases">
        <title>Exploring microbial biodiversity for novel pathways involved in the catabolism of aromatic compounds derived from lignin.</title>
        <authorList>
            <person name="Elkins J."/>
        </authorList>
    </citation>
    <scope>NUCLEOTIDE SEQUENCE [LARGE SCALE GENOMIC DNA]</scope>
    <source>
        <strain evidence="2 3">H2C3B</strain>
    </source>
</reference>
<organism evidence="2 3">
    <name type="scientific">Paraburkholderia bryophila</name>
    <dbReference type="NCBI Taxonomy" id="420952"/>
    <lineage>
        <taxon>Bacteria</taxon>
        <taxon>Pseudomonadati</taxon>
        <taxon>Pseudomonadota</taxon>
        <taxon>Betaproteobacteria</taxon>
        <taxon>Burkholderiales</taxon>
        <taxon>Burkholderiaceae</taxon>
        <taxon>Paraburkholderia</taxon>
    </lineage>
</organism>
<dbReference type="AlphaFoldDB" id="A0A7Y9WAG6"/>
<dbReference type="GO" id="GO:0005829">
    <property type="term" value="C:cytosol"/>
    <property type="evidence" value="ECO:0007669"/>
    <property type="project" value="TreeGrafter"/>
</dbReference>
<dbReference type="EMBL" id="JACCAU010000001">
    <property type="protein sequence ID" value="NYH16785.1"/>
    <property type="molecule type" value="Genomic_DNA"/>
</dbReference>
<proteinExistence type="predicted"/>
<sequence length="181" mass="19262">MKVVALGGSLRINSFSAAALRAGLAVAAQRGATTEMLDLRLLDLPLYAPDTPVDSLKGAARDAVGNLIEGCRNANVMIWASPTYHGAMSGAPKNAIDYLQHLAGDSSPYLQGKAVGIISIADPAPLASMAGCVHELRAWLAPTRLTLNSQDFSPSLDLTDERATRRMTRLVEELLMFRTAT</sequence>
<dbReference type="InterPro" id="IPR029039">
    <property type="entry name" value="Flavoprotein-like_sf"/>
</dbReference>
<evidence type="ECO:0000313" key="3">
    <source>
        <dbReference type="Proteomes" id="UP000572540"/>
    </source>
</evidence>
<dbReference type="RefSeq" id="WP_179713272.1">
    <property type="nucleotide sequence ID" value="NZ_JACCAU010000001.1"/>
</dbReference>
<accession>A0A7Y9WAG6</accession>
<dbReference type="Pfam" id="PF03358">
    <property type="entry name" value="FMN_red"/>
    <property type="match status" value="1"/>
</dbReference>
<dbReference type="Gene3D" id="3.40.50.360">
    <property type="match status" value="1"/>
</dbReference>
<gene>
    <name evidence="2" type="ORF">GGD41_004013</name>
</gene>
<evidence type="ECO:0000313" key="2">
    <source>
        <dbReference type="EMBL" id="NYH16785.1"/>
    </source>
</evidence>
<dbReference type="GO" id="GO:0010181">
    <property type="term" value="F:FMN binding"/>
    <property type="evidence" value="ECO:0007669"/>
    <property type="project" value="TreeGrafter"/>
</dbReference>
<feature type="domain" description="NADPH-dependent FMN reductase-like" evidence="1">
    <location>
        <begin position="1"/>
        <end position="141"/>
    </location>
</feature>
<evidence type="ECO:0000259" key="1">
    <source>
        <dbReference type="Pfam" id="PF03358"/>
    </source>
</evidence>
<dbReference type="GO" id="GO:0052873">
    <property type="term" value="F:FMN reductase (NADPH) activity"/>
    <property type="evidence" value="ECO:0007669"/>
    <property type="project" value="UniProtKB-EC"/>
</dbReference>
<dbReference type="PANTHER" id="PTHR30543:SF21">
    <property type="entry name" value="NAD(P)H-DEPENDENT FMN REDUCTASE LOT6"/>
    <property type="match status" value="1"/>
</dbReference>
<dbReference type="InterPro" id="IPR005025">
    <property type="entry name" value="FMN_Rdtase-like_dom"/>
</dbReference>
<dbReference type="InterPro" id="IPR050712">
    <property type="entry name" value="NAD(P)H-dep_reductase"/>
</dbReference>
<protein>
    <submittedName>
        <fullName evidence="2">FMN reductase</fullName>
        <ecNumber evidence="2">1.5.1.38</ecNumber>
    </submittedName>
</protein>
<dbReference type="PANTHER" id="PTHR30543">
    <property type="entry name" value="CHROMATE REDUCTASE"/>
    <property type="match status" value="1"/>
</dbReference>
<dbReference type="Proteomes" id="UP000572540">
    <property type="component" value="Unassembled WGS sequence"/>
</dbReference>
<comment type="caution">
    <text evidence="2">The sequence shown here is derived from an EMBL/GenBank/DDBJ whole genome shotgun (WGS) entry which is preliminary data.</text>
</comment>
<dbReference type="EC" id="1.5.1.38" evidence="2"/>
<dbReference type="SUPFAM" id="SSF52218">
    <property type="entry name" value="Flavoproteins"/>
    <property type="match status" value="1"/>
</dbReference>
<name>A0A7Y9WAG6_9BURK</name>
<keyword evidence="2" id="KW-0560">Oxidoreductase</keyword>